<evidence type="ECO:0000313" key="4">
    <source>
        <dbReference type="EMBL" id="CAB4895014.1"/>
    </source>
</evidence>
<dbReference type="GO" id="GO:0003735">
    <property type="term" value="F:structural constituent of ribosome"/>
    <property type="evidence" value="ECO:0007669"/>
    <property type="project" value="InterPro"/>
</dbReference>
<dbReference type="PANTHER" id="PTHR11560">
    <property type="entry name" value="39S RIBOSOMAL PROTEIN L10, MITOCHONDRIAL"/>
    <property type="match status" value="1"/>
</dbReference>
<dbReference type="InterPro" id="IPR047865">
    <property type="entry name" value="Ribosomal_uL10_bac_type"/>
</dbReference>
<dbReference type="CDD" id="cd05797">
    <property type="entry name" value="Ribosomal_L10"/>
    <property type="match status" value="1"/>
</dbReference>
<dbReference type="InterPro" id="IPR002363">
    <property type="entry name" value="Ribosomal_uL10_CS_bac"/>
</dbReference>
<comment type="similarity">
    <text evidence="1">Belongs to the universal ribosomal protein uL10 family.</text>
</comment>
<organism evidence="4">
    <name type="scientific">freshwater metagenome</name>
    <dbReference type="NCBI Taxonomy" id="449393"/>
    <lineage>
        <taxon>unclassified sequences</taxon>
        <taxon>metagenomes</taxon>
        <taxon>ecological metagenomes</taxon>
    </lineage>
</organism>
<evidence type="ECO:0000256" key="2">
    <source>
        <dbReference type="ARBA" id="ARBA00022980"/>
    </source>
</evidence>
<evidence type="ECO:0000256" key="3">
    <source>
        <dbReference type="ARBA" id="ARBA00023274"/>
    </source>
</evidence>
<dbReference type="HAMAP" id="MF_00362">
    <property type="entry name" value="Ribosomal_uL10"/>
    <property type="match status" value="1"/>
</dbReference>
<dbReference type="InterPro" id="IPR022973">
    <property type="entry name" value="Ribosomal_uL10_bac"/>
</dbReference>
<proteinExistence type="inferred from homology"/>
<dbReference type="GO" id="GO:0015934">
    <property type="term" value="C:large ribosomal subunit"/>
    <property type="evidence" value="ECO:0007669"/>
    <property type="project" value="InterPro"/>
</dbReference>
<protein>
    <submittedName>
        <fullName evidence="4">Unannotated protein</fullName>
    </submittedName>
</protein>
<name>A0A6J7FMV5_9ZZZZ</name>
<gene>
    <name evidence="4" type="ORF">UFOPK3376_03103</name>
</gene>
<accession>A0A6J7FMV5</accession>
<keyword evidence="3" id="KW-0687">Ribonucleoprotein</keyword>
<dbReference type="AlphaFoldDB" id="A0A6J7FMV5"/>
<dbReference type="PROSITE" id="PS01109">
    <property type="entry name" value="RIBOSOMAL_L10"/>
    <property type="match status" value="1"/>
</dbReference>
<evidence type="ECO:0000256" key="1">
    <source>
        <dbReference type="ARBA" id="ARBA00008889"/>
    </source>
</evidence>
<dbReference type="GO" id="GO:0006412">
    <property type="term" value="P:translation"/>
    <property type="evidence" value="ECO:0007669"/>
    <property type="project" value="InterPro"/>
</dbReference>
<dbReference type="Pfam" id="PF00466">
    <property type="entry name" value="Ribosomal_L10"/>
    <property type="match status" value="1"/>
</dbReference>
<dbReference type="EMBL" id="CAFBLP010000137">
    <property type="protein sequence ID" value="CAB4895014.1"/>
    <property type="molecule type" value="Genomic_DNA"/>
</dbReference>
<dbReference type="SUPFAM" id="SSF160369">
    <property type="entry name" value="Ribosomal protein L10-like"/>
    <property type="match status" value="1"/>
</dbReference>
<keyword evidence="2" id="KW-0689">Ribosomal protein</keyword>
<dbReference type="InterPro" id="IPR043141">
    <property type="entry name" value="Ribosomal_uL10-like_sf"/>
</dbReference>
<sequence length="174" mass="18336">MENPRQEKVAVVAEVREKLNSADATIITEYRGMSVAALAQLRRTLRQSGAEYKVYKNTLARFAARDAGIDGLEALLVGPTGITFVNGDVAAAAKALRDAAKANPLLVIKGGTLGNKTLSAKDIEALADLPPRDVLLAQLAGAFQAPLVKTAGLLQALPRNFAYGLKALIDQKAA</sequence>
<reference evidence="4" key="1">
    <citation type="submission" date="2020-05" db="EMBL/GenBank/DDBJ databases">
        <authorList>
            <person name="Chiriac C."/>
            <person name="Salcher M."/>
            <person name="Ghai R."/>
            <person name="Kavagutti S V."/>
        </authorList>
    </citation>
    <scope>NUCLEOTIDE SEQUENCE</scope>
</reference>
<dbReference type="Gene3D" id="3.30.70.1730">
    <property type="match status" value="1"/>
</dbReference>
<dbReference type="InterPro" id="IPR001790">
    <property type="entry name" value="Ribosomal_uL10"/>
</dbReference>
<dbReference type="Gene3D" id="6.10.250.290">
    <property type="match status" value="1"/>
</dbReference>
<dbReference type="NCBIfam" id="NF000955">
    <property type="entry name" value="PRK00099.1-1"/>
    <property type="match status" value="1"/>
</dbReference>